<name>A0A7V2ZJE1_9BACT</name>
<keyword evidence="1" id="KW-0175">Coiled coil</keyword>
<proteinExistence type="predicted"/>
<organism evidence="2">
    <name type="scientific">Ignavibacterium album</name>
    <dbReference type="NCBI Taxonomy" id="591197"/>
    <lineage>
        <taxon>Bacteria</taxon>
        <taxon>Pseudomonadati</taxon>
        <taxon>Ignavibacteriota</taxon>
        <taxon>Ignavibacteria</taxon>
        <taxon>Ignavibacteriales</taxon>
        <taxon>Ignavibacteriaceae</taxon>
        <taxon>Ignavibacterium</taxon>
    </lineage>
</organism>
<evidence type="ECO:0000313" key="2">
    <source>
        <dbReference type="EMBL" id="HFI91011.1"/>
    </source>
</evidence>
<gene>
    <name evidence="2" type="ORF">ENS31_05680</name>
</gene>
<dbReference type="EMBL" id="DSUJ01000008">
    <property type="protein sequence ID" value="HFI91011.1"/>
    <property type="molecule type" value="Genomic_DNA"/>
</dbReference>
<dbReference type="RefSeq" id="WP_304147731.1">
    <property type="nucleotide sequence ID" value="NZ_JAOAIE010000112.1"/>
</dbReference>
<accession>A0A7V2ZJE1</accession>
<feature type="coiled-coil region" evidence="1">
    <location>
        <begin position="126"/>
        <end position="153"/>
    </location>
</feature>
<reference evidence="2" key="1">
    <citation type="journal article" date="2020" name="mSystems">
        <title>Genome- and Community-Level Interaction Insights into Carbon Utilization and Element Cycling Functions of Hydrothermarchaeota in Hydrothermal Sediment.</title>
        <authorList>
            <person name="Zhou Z."/>
            <person name="Liu Y."/>
            <person name="Xu W."/>
            <person name="Pan J."/>
            <person name="Luo Z.H."/>
            <person name="Li M."/>
        </authorList>
    </citation>
    <scope>NUCLEOTIDE SEQUENCE [LARGE SCALE GENOMIC DNA]</scope>
    <source>
        <strain evidence="2">SpSt-479</strain>
    </source>
</reference>
<dbReference type="AlphaFoldDB" id="A0A7V2ZJE1"/>
<sequence>MDIAKLAFLETYNLPENGGIMGAVLVTDAETKPLEFRVTAPIKPTSFQKTLYGDVLLEHVLVELIAIPLLNAINEQVDMILVKDPLFLSANNKQGIRVVRILNDENSKAKANTVLIPLNTPMNGSAKAYLESAKKFEEELQSIKEKLEKIAESRNLSEPFERLKLACEQVQSQRTGD</sequence>
<protein>
    <submittedName>
        <fullName evidence="2">Uncharacterized protein</fullName>
    </submittedName>
</protein>
<comment type="caution">
    <text evidence="2">The sequence shown here is derived from an EMBL/GenBank/DDBJ whole genome shotgun (WGS) entry which is preliminary data.</text>
</comment>
<evidence type="ECO:0000256" key="1">
    <source>
        <dbReference type="SAM" id="Coils"/>
    </source>
</evidence>